<dbReference type="SUPFAM" id="SSF52540">
    <property type="entry name" value="P-loop containing nucleoside triphosphate hydrolases"/>
    <property type="match status" value="1"/>
</dbReference>
<dbReference type="AlphaFoldDB" id="A0A5C6TW45"/>
<evidence type="ECO:0008006" key="3">
    <source>
        <dbReference type="Google" id="ProtNLM"/>
    </source>
</evidence>
<dbReference type="RefSeq" id="WP_147044097.1">
    <property type="nucleotide sequence ID" value="NZ_BAABIR010000001.1"/>
</dbReference>
<reference evidence="1 2" key="1">
    <citation type="journal article" date="2015" name="J. Microbiol.">
        <title>Sphingosinicella ginsenosidimutans sp. nov., with ginsenoside converting activity.</title>
        <authorList>
            <person name="Kim J.K."/>
            <person name="Kang M.S."/>
            <person name="Park S.C."/>
            <person name="Kim K.M."/>
            <person name="Choi K."/>
            <person name="Yoon M.H."/>
            <person name="Im W.T."/>
        </authorList>
    </citation>
    <scope>NUCLEOTIDE SEQUENCE [LARGE SCALE GENOMIC DNA]</scope>
    <source>
        <strain evidence="1 2">BS-11</strain>
    </source>
</reference>
<keyword evidence="2" id="KW-1185">Reference proteome</keyword>
<name>A0A5C6TW45_9SPHN</name>
<gene>
    <name evidence="1" type="ORF">FRZ32_14075</name>
</gene>
<evidence type="ECO:0000313" key="2">
    <source>
        <dbReference type="Proteomes" id="UP000321249"/>
    </source>
</evidence>
<dbReference type="EMBL" id="VOQQ01000001">
    <property type="protein sequence ID" value="TXC64674.1"/>
    <property type="molecule type" value="Genomic_DNA"/>
</dbReference>
<protein>
    <recommendedName>
        <fullName evidence="3">DUF3631 domain-containing protein</fullName>
    </recommendedName>
</protein>
<dbReference type="InterPro" id="IPR027417">
    <property type="entry name" value="P-loop_NTPase"/>
</dbReference>
<organism evidence="1 2">
    <name type="scientific">Allosphingosinicella ginsenosidimutans</name>
    <dbReference type="NCBI Taxonomy" id="1176539"/>
    <lineage>
        <taxon>Bacteria</taxon>
        <taxon>Pseudomonadati</taxon>
        <taxon>Pseudomonadota</taxon>
        <taxon>Alphaproteobacteria</taxon>
        <taxon>Sphingomonadales</taxon>
        <taxon>Sphingomonadaceae</taxon>
        <taxon>Allosphingosinicella</taxon>
    </lineage>
</organism>
<dbReference type="Proteomes" id="UP000321249">
    <property type="component" value="Unassembled WGS sequence"/>
</dbReference>
<dbReference type="OrthoDB" id="8183884at2"/>
<accession>A0A5C6TW45</accession>
<proteinExistence type="predicted"/>
<comment type="caution">
    <text evidence="1">The sequence shown here is derived from an EMBL/GenBank/DDBJ whole genome shotgun (WGS) entry which is preliminary data.</text>
</comment>
<evidence type="ECO:0000313" key="1">
    <source>
        <dbReference type="EMBL" id="TXC64674.1"/>
    </source>
</evidence>
<sequence length="435" mass="46924">MSSDPNASGPTPLISHVCQDGTLIETIHDPAKAETALAVCRPGGTTAVVADFDLPTGERLVPYSARNNLLASGCVLLPGDVGEFGDKGDVVRAVQAFIHRYVDLSPAFEEIAAHYVLLTWVYDAFNELPYLRFRGDWGTGKTRALLTIGSVCYKPFFASGASTVSPIFHVLDAFGGTLVLDEADFRFSDATAELTKILNNGTVAGLPVLRTMTNRHRELNPQAFKVFGPKLIAMREDFADRALESRFLTEETGQRPLRSDISISLPAAMQEEARELRNRLLAWRFHARWRVASDPTRLVPDIAPRFNQTALSLLSIIDDAGVRARIAGQLAGEEARAAAERAVSVEAAVLSAIMDVAASLPALPISVRAVAEQFERTALGRAHGSLTAKAVGIVIRTKLRLPTVKMHGTYAIPNAQRSTIAALAARYGIAAQEAA</sequence>